<dbReference type="AlphaFoldDB" id="A0A081AF35"/>
<evidence type="ECO:0000313" key="1">
    <source>
        <dbReference type="EMBL" id="ETO77496.1"/>
    </source>
</evidence>
<protein>
    <submittedName>
        <fullName evidence="1">Uncharacterized protein</fullName>
    </submittedName>
</protein>
<accession>A0A081AF35</accession>
<proteinExistence type="predicted"/>
<reference evidence="1 2" key="1">
    <citation type="submission" date="2013-11" db="EMBL/GenBank/DDBJ databases">
        <title>The Genome Sequence of Phytophthora parasitica P1976.</title>
        <authorList>
            <consortium name="The Broad Institute Genomics Platform"/>
            <person name="Russ C."/>
            <person name="Tyler B."/>
            <person name="Panabieres F."/>
            <person name="Shan W."/>
            <person name="Tripathy S."/>
            <person name="Grunwald N."/>
            <person name="Machado M."/>
            <person name="Johnson C.S."/>
            <person name="Walker B."/>
            <person name="Young S."/>
            <person name="Zeng Q."/>
            <person name="Gargeya S."/>
            <person name="Fitzgerald M."/>
            <person name="Haas B."/>
            <person name="Abouelleil A."/>
            <person name="Allen A.W."/>
            <person name="Alvarado L."/>
            <person name="Arachchi H.M."/>
            <person name="Berlin A.M."/>
            <person name="Chapman S.B."/>
            <person name="Gainer-Dewar J."/>
            <person name="Goldberg J."/>
            <person name="Griggs A."/>
            <person name="Gujja S."/>
            <person name="Hansen M."/>
            <person name="Howarth C."/>
            <person name="Imamovic A."/>
            <person name="Ireland A."/>
            <person name="Larimer J."/>
            <person name="McCowan C."/>
            <person name="Murphy C."/>
            <person name="Pearson M."/>
            <person name="Poon T.W."/>
            <person name="Priest M."/>
            <person name="Roberts A."/>
            <person name="Saif S."/>
            <person name="Shea T."/>
            <person name="Sisk P."/>
            <person name="Sykes S."/>
            <person name="Wortman J."/>
            <person name="Nusbaum C."/>
            <person name="Birren B."/>
        </authorList>
    </citation>
    <scope>NUCLEOTIDE SEQUENCE [LARGE SCALE GENOMIC DNA]</scope>
    <source>
        <strain evidence="1 2">P1976</strain>
    </source>
</reference>
<dbReference type="Proteomes" id="UP000028582">
    <property type="component" value="Unassembled WGS sequence"/>
</dbReference>
<organism evidence="1 2">
    <name type="scientific">Phytophthora nicotianae P1976</name>
    <dbReference type="NCBI Taxonomy" id="1317066"/>
    <lineage>
        <taxon>Eukaryota</taxon>
        <taxon>Sar</taxon>
        <taxon>Stramenopiles</taxon>
        <taxon>Oomycota</taxon>
        <taxon>Peronosporomycetes</taxon>
        <taxon>Peronosporales</taxon>
        <taxon>Peronosporaceae</taxon>
        <taxon>Phytophthora</taxon>
    </lineage>
</organism>
<comment type="caution">
    <text evidence="1">The sequence shown here is derived from an EMBL/GenBank/DDBJ whole genome shotgun (WGS) entry which is preliminary data.</text>
</comment>
<gene>
    <name evidence="1" type="ORF">F444_07316</name>
</gene>
<name>A0A081AF35_PHYNI</name>
<dbReference type="EMBL" id="ANJA01001355">
    <property type="protein sequence ID" value="ETO77496.1"/>
    <property type="molecule type" value="Genomic_DNA"/>
</dbReference>
<evidence type="ECO:0000313" key="2">
    <source>
        <dbReference type="Proteomes" id="UP000028582"/>
    </source>
</evidence>
<sequence length="56" mass="6265">MEHPVKYQSELLGECLVALLVKGLMGLPAELMPERKCLMELVLMCSEESLVVCLED</sequence>